<feature type="binding site" evidence="4">
    <location>
        <position position="93"/>
    </location>
    <ligand>
        <name>Zn(2+)</name>
        <dbReference type="ChEBI" id="CHEBI:29105"/>
    </ligand>
</feature>
<dbReference type="EC" id="4.2.1.1" evidence="5"/>
<evidence type="ECO:0000256" key="1">
    <source>
        <dbReference type="ARBA" id="ARBA00006217"/>
    </source>
</evidence>
<dbReference type="Pfam" id="PF00484">
    <property type="entry name" value="Pro_CA"/>
    <property type="match status" value="1"/>
</dbReference>
<dbReference type="SUPFAM" id="SSF53056">
    <property type="entry name" value="beta-carbonic anhydrase, cab"/>
    <property type="match status" value="1"/>
</dbReference>
<dbReference type="EMBL" id="ML995818">
    <property type="protein sequence ID" value="KAF2771774.1"/>
    <property type="molecule type" value="Genomic_DNA"/>
</dbReference>
<keyword evidence="2 4" id="KW-0479">Metal-binding</keyword>
<gene>
    <name evidence="6" type="ORF">EJ03DRAFT_325416</name>
</gene>
<accession>A0A6G1LHY7</accession>
<feature type="binding site" evidence="4">
    <location>
        <position position="38"/>
    </location>
    <ligand>
        <name>Zn(2+)</name>
        <dbReference type="ChEBI" id="CHEBI:29105"/>
    </ligand>
</feature>
<keyword evidence="3 4" id="KW-0862">Zinc</keyword>
<dbReference type="GO" id="GO:0008270">
    <property type="term" value="F:zinc ion binding"/>
    <property type="evidence" value="ECO:0007669"/>
    <property type="project" value="UniProtKB-UniRule"/>
</dbReference>
<dbReference type="Proteomes" id="UP000799436">
    <property type="component" value="Unassembled WGS sequence"/>
</dbReference>
<sequence length="167" mass="18244">MATDNAKRIIEGNEKYVNTFDKGHLAAPPAKKYAIVTCMDARIDTFQAFGIELGDAHIIRNAGGNAKDALRSVLISQHLLGTTEVILIKHTKCGMLTFQNKDAAAVVAKNCGPGKLQDDFDFQPFKELDQGVKDDVEYLEKHGALVPGAKISGWVYDVETAKVRQVV</sequence>
<evidence type="ECO:0000256" key="2">
    <source>
        <dbReference type="ARBA" id="ARBA00022723"/>
    </source>
</evidence>
<dbReference type="OrthoDB" id="10248475at2759"/>
<comment type="similarity">
    <text evidence="1 5">Belongs to the beta-class carbonic anhydrase family.</text>
</comment>
<keyword evidence="5" id="KW-0456">Lyase</keyword>
<feature type="binding site" evidence="4">
    <location>
        <position position="40"/>
    </location>
    <ligand>
        <name>Zn(2+)</name>
        <dbReference type="ChEBI" id="CHEBI:29105"/>
    </ligand>
</feature>
<dbReference type="PANTHER" id="PTHR43175:SF3">
    <property type="entry name" value="CARBON DISULFIDE HYDROLASE"/>
    <property type="match status" value="1"/>
</dbReference>
<dbReference type="InterPro" id="IPR001765">
    <property type="entry name" value="Carbonic_anhydrase"/>
</dbReference>
<evidence type="ECO:0000256" key="5">
    <source>
        <dbReference type="RuleBase" id="RU003956"/>
    </source>
</evidence>
<dbReference type="CDD" id="cd03379">
    <property type="entry name" value="beta_CA_cladeD"/>
    <property type="match status" value="1"/>
</dbReference>
<dbReference type="Gene3D" id="3.40.1050.10">
    <property type="entry name" value="Carbonic anhydrase"/>
    <property type="match status" value="1"/>
</dbReference>
<evidence type="ECO:0000313" key="7">
    <source>
        <dbReference type="Proteomes" id="UP000799436"/>
    </source>
</evidence>
<evidence type="ECO:0000256" key="3">
    <source>
        <dbReference type="ARBA" id="ARBA00022833"/>
    </source>
</evidence>
<dbReference type="AlphaFoldDB" id="A0A6G1LHY7"/>
<dbReference type="InterPro" id="IPR036874">
    <property type="entry name" value="Carbonic_anhydrase_sf"/>
</dbReference>
<reference evidence="6" key="1">
    <citation type="journal article" date="2020" name="Stud. Mycol.">
        <title>101 Dothideomycetes genomes: a test case for predicting lifestyles and emergence of pathogens.</title>
        <authorList>
            <person name="Haridas S."/>
            <person name="Albert R."/>
            <person name="Binder M."/>
            <person name="Bloem J."/>
            <person name="Labutti K."/>
            <person name="Salamov A."/>
            <person name="Andreopoulos B."/>
            <person name="Baker S."/>
            <person name="Barry K."/>
            <person name="Bills G."/>
            <person name="Bluhm B."/>
            <person name="Cannon C."/>
            <person name="Castanera R."/>
            <person name="Culley D."/>
            <person name="Daum C."/>
            <person name="Ezra D."/>
            <person name="Gonzalez J."/>
            <person name="Henrissat B."/>
            <person name="Kuo A."/>
            <person name="Liang C."/>
            <person name="Lipzen A."/>
            <person name="Lutzoni F."/>
            <person name="Magnuson J."/>
            <person name="Mondo S."/>
            <person name="Nolan M."/>
            <person name="Ohm R."/>
            <person name="Pangilinan J."/>
            <person name="Park H.-J."/>
            <person name="Ramirez L."/>
            <person name="Alfaro M."/>
            <person name="Sun H."/>
            <person name="Tritt A."/>
            <person name="Yoshinaga Y."/>
            <person name="Zwiers L.-H."/>
            <person name="Turgeon B."/>
            <person name="Goodwin S."/>
            <person name="Spatafora J."/>
            <person name="Crous P."/>
            <person name="Grigoriev I."/>
        </authorList>
    </citation>
    <scope>NUCLEOTIDE SEQUENCE</scope>
    <source>
        <strain evidence="6">CBS 116005</strain>
    </source>
</reference>
<comment type="catalytic activity">
    <reaction evidence="5">
        <text>hydrogencarbonate + H(+) = CO2 + H2O</text>
        <dbReference type="Rhea" id="RHEA:10748"/>
        <dbReference type="ChEBI" id="CHEBI:15377"/>
        <dbReference type="ChEBI" id="CHEBI:15378"/>
        <dbReference type="ChEBI" id="CHEBI:16526"/>
        <dbReference type="ChEBI" id="CHEBI:17544"/>
        <dbReference type="EC" id="4.2.1.1"/>
    </reaction>
</comment>
<dbReference type="PANTHER" id="PTHR43175">
    <property type="entry name" value="CARBONIC ANHYDRASE"/>
    <property type="match status" value="1"/>
</dbReference>
<organism evidence="6 7">
    <name type="scientific">Teratosphaeria nubilosa</name>
    <dbReference type="NCBI Taxonomy" id="161662"/>
    <lineage>
        <taxon>Eukaryota</taxon>
        <taxon>Fungi</taxon>
        <taxon>Dikarya</taxon>
        <taxon>Ascomycota</taxon>
        <taxon>Pezizomycotina</taxon>
        <taxon>Dothideomycetes</taxon>
        <taxon>Dothideomycetidae</taxon>
        <taxon>Mycosphaerellales</taxon>
        <taxon>Teratosphaeriaceae</taxon>
        <taxon>Teratosphaeria</taxon>
    </lineage>
</organism>
<evidence type="ECO:0000256" key="4">
    <source>
        <dbReference type="PIRSR" id="PIRSR601765-1"/>
    </source>
</evidence>
<comment type="function">
    <text evidence="5">Reversible hydration of carbon dioxide.</text>
</comment>
<protein>
    <recommendedName>
        <fullName evidence="5">Carbonic anhydrase</fullName>
        <ecNumber evidence="5">4.2.1.1</ecNumber>
    </recommendedName>
    <alternativeName>
        <fullName evidence="5">Carbonate dehydratase</fullName>
    </alternativeName>
</protein>
<proteinExistence type="inferred from homology"/>
<keyword evidence="7" id="KW-1185">Reference proteome</keyword>
<name>A0A6G1LHY7_9PEZI</name>
<dbReference type="GO" id="GO:0004089">
    <property type="term" value="F:carbonate dehydratase activity"/>
    <property type="evidence" value="ECO:0007669"/>
    <property type="project" value="UniProtKB-UniRule"/>
</dbReference>
<dbReference type="SMART" id="SM00947">
    <property type="entry name" value="Pro_CA"/>
    <property type="match status" value="1"/>
</dbReference>
<comment type="cofactor">
    <cofactor evidence="4">
        <name>Zn(2+)</name>
        <dbReference type="ChEBI" id="CHEBI:29105"/>
    </cofactor>
    <text evidence="4">Binds 1 zinc ion per subunit.</text>
</comment>
<feature type="binding site" evidence="4">
    <location>
        <position position="90"/>
    </location>
    <ligand>
        <name>Zn(2+)</name>
        <dbReference type="ChEBI" id="CHEBI:29105"/>
    </ligand>
</feature>
<evidence type="ECO:0000313" key="6">
    <source>
        <dbReference type="EMBL" id="KAF2771774.1"/>
    </source>
</evidence>